<sequence>MTETHLVTAKLWLWQSDKAPASWHFLTIEGEAAEAIHALALMRRLENGRRRGWGAMKVHVTIGETAWDTSIFPDKGSGGWLLPVKAAVRKAEELVVGDQIQVSVTL</sequence>
<dbReference type="Pfam" id="PF08922">
    <property type="entry name" value="DUF1905"/>
    <property type="match status" value="1"/>
</dbReference>
<reference evidence="2" key="1">
    <citation type="submission" date="2019-01" db="EMBL/GenBank/DDBJ databases">
        <title>Sphingorhabdus lacus sp.nov., isolated from an oligotrophic freshwater lake.</title>
        <authorList>
            <person name="Park M."/>
        </authorList>
    </citation>
    <scope>NUCLEOTIDE SEQUENCE [LARGE SCALE GENOMIC DNA]</scope>
    <source>
        <strain evidence="2">IMCC1753</strain>
    </source>
</reference>
<accession>A0A6I6L9J1</accession>
<keyword evidence="2" id="KW-1185">Reference proteome</keyword>
<evidence type="ECO:0000313" key="2">
    <source>
        <dbReference type="Proteomes" id="UP000428803"/>
    </source>
</evidence>
<dbReference type="SUPFAM" id="SSF141694">
    <property type="entry name" value="AF2212/PG0164-like"/>
    <property type="match status" value="1"/>
</dbReference>
<dbReference type="RefSeq" id="WP_158900814.1">
    <property type="nucleotide sequence ID" value="NZ_CP035733.1"/>
</dbReference>
<dbReference type="OrthoDB" id="9808666at2"/>
<protein>
    <submittedName>
        <fullName evidence="1">DUF1905 domain-containing protein</fullName>
    </submittedName>
</protein>
<dbReference type="EMBL" id="CP035733">
    <property type="protein sequence ID" value="QGY81021.1"/>
    <property type="molecule type" value="Genomic_DNA"/>
</dbReference>
<name>A0A6I6L9J1_9SPHN</name>
<organism evidence="1 2">
    <name type="scientific">Sphingorhabdus lacus</name>
    <dbReference type="NCBI Taxonomy" id="392610"/>
    <lineage>
        <taxon>Bacteria</taxon>
        <taxon>Pseudomonadati</taxon>
        <taxon>Pseudomonadota</taxon>
        <taxon>Alphaproteobacteria</taxon>
        <taxon>Sphingomonadales</taxon>
        <taxon>Sphingomonadaceae</taxon>
        <taxon>Sphingorhabdus</taxon>
    </lineage>
</organism>
<dbReference type="Proteomes" id="UP000428803">
    <property type="component" value="Chromosome"/>
</dbReference>
<dbReference type="InterPro" id="IPR037079">
    <property type="entry name" value="AF2212/PG0164-like_sf"/>
</dbReference>
<dbReference type="Gene3D" id="2.40.30.100">
    <property type="entry name" value="AF2212/PG0164-like"/>
    <property type="match status" value="1"/>
</dbReference>
<gene>
    <name evidence="1" type="ORF">EUU25_10555</name>
</gene>
<dbReference type="KEGG" id="slaa:EUU25_10555"/>
<dbReference type="AlphaFoldDB" id="A0A6I6L9J1"/>
<dbReference type="InterPro" id="IPR015018">
    <property type="entry name" value="DUF1905"/>
</dbReference>
<evidence type="ECO:0000313" key="1">
    <source>
        <dbReference type="EMBL" id="QGY81021.1"/>
    </source>
</evidence>
<proteinExistence type="predicted"/>